<dbReference type="PANTHER" id="PTHR38149:SF1">
    <property type="entry name" value="ATPASE"/>
    <property type="match status" value="1"/>
</dbReference>
<evidence type="ECO:0000313" key="5">
    <source>
        <dbReference type="EMBL" id="KAJ2794830.1"/>
    </source>
</evidence>
<dbReference type="AlphaFoldDB" id="A0A9W8HUE9"/>
<evidence type="ECO:0000259" key="2">
    <source>
        <dbReference type="Pfam" id="PF09818"/>
    </source>
</evidence>
<protein>
    <recommendedName>
        <fullName evidence="7">ATPase</fullName>
    </recommendedName>
</protein>
<keyword evidence="6" id="KW-1185">Reference proteome</keyword>
<evidence type="ECO:0000313" key="6">
    <source>
        <dbReference type="Proteomes" id="UP001140094"/>
    </source>
</evidence>
<comment type="caution">
    <text evidence="5">The sequence shown here is derived from an EMBL/GenBank/DDBJ whole genome shotgun (WGS) entry which is preliminary data.</text>
</comment>
<dbReference type="InterPro" id="IPR019195">
    <property type="entry name" value="ABC_ATPase_put"/>
</dbReference>
<feature type="compositionally biased region" description="Polar residues" evidence="1">
    <location>
        <begin position="484"/>
        <end position="498"/>
    </location>
</feature>
<evidence type="ECO:0000259" key="4">
    <source>
        <dbReference type="Pfam" id="PF21117"/>
    </source>
</evidence>
<dbReference type="EMBL" id="JANBUO010002392">
    <property type="protein sequence ID" value="KAJ2794830.1"/>
    <property type="molecule type" value="Genomic_DNA"/>
</dbReference>
<feature type="domain" description="ATPase of the ABC class N-terminal" evidence="3">
    <location>
        <begin position="2"/>
        <end position="170"/>
    </location>
</feature>
<evidence type="ECO:0000256" key="1">
    <source>
        <dbReference type="SAM" id="MobiDB-lite"/>
    </source>
</evidence>
<dbReference type="InterPro" id="IPR046833">
    <property type="entry name" value="ABC_N"/>
</dbReference>
<evidence type="ECO:0000259" key="3">
    <source>
        <dbReference type="Pfam" id="PF20446"/>
    </source>
</evidence>
<dbReference type="Proteomes" id="UP001140094">
    <property type="component" value="Unassembled WGS sequence"/>
</dbReference>
<reference evidence="5" key="1">
    <citation type="submission" date="2022-07" db="EMBL/GenBank/DDBJ databases">
        <title>Phylogenomic reconstructions and comparative analyses of Kickxellomycotina fungi.</title>
        <authorList>
            <person name="Reynolds N.K."/>
            <person name="Stajich J.E."/>
            <person name="Barry K."/>
            <person name="Grigoriev I.V."/>
            <person name="Crous P."/>
            <person name="Smith M.E."/>
        </authorList>
    </citation>
    <scope>NUCLEOTIDE SEQUENCE</scope>
    <source>
        <strain evidence="5">NRRL 1565</strain>
    </source>
</reference>
<accession>A0A9W8HUE9</accession>
<dbReference type="OrthoDB" id="189459at2759"/>
<dbReference type="InterPro" id="IPR046834">
    <property type="entry name" value="ABC_ATPase_C"/>
</dbReference>
<sequence length="596" mass="63927">PELYSLLESIDGKQYGQYKQLAGRRFEFGGFTLSIDSVQTDAYAPPSRMRVCIGQSTAGFSKTYYSSKDRAIASAHYLTQCVHRALARVQRGQAARGGSGGGWHSAKGGTIAIDIPGQEVLERTSVTISGDGIEARLVAGLPAAGRTIMGAAAQRMLLETLPQVVQQSLLSSSIDTQEMLALVRSIEDQEHLRAQLALKNMVAFVGNGSVLPRSSGVSSLPLTAPGTVQFQSPESMETTFELPNQGKVAGMGIPQGVTLVCGGGFNGKSTLLQAIERGVYNHVSGDGRELVITESSATKIKAEEGRSVCSTDIRPFINNLPLGKDTQCFSTADASGSTSMAASIQEAIEAGASALLFDEDTCATNFLVRDGRMQQLVAQGSEPITPLISRVRELWESKGVSSILVIGGCGDYLDVADTVICMHEYRPSDITARARDVAQRMPVTIERPLTKYGAVPERIVTIPRELVAHKPPRAKTRRLISLFPPSNSGGTGADSASSPDAIDEPELLPELDLSALDQLVSASQTRSIARIIHTAALDQRRRTMRELVEDSNSTALDELRTGHDMAGNLARPRTIEVALAINRLRHAQMQLVTSKR</sequence>
<proteinExistence type="predicted"/>
<feature type="non-terminal residue" evidence="5">
    <location>
        <position position="1"/>
    </location>
</feature>
<name>A0A9W8HUE9_9FUNG</name>
<dbReference type="Pfam" id="PF20446">
    <property type="entry name" value="ABC_N"/>
    <property type="match status" value="1"/>
</dbReference>
<dbReference type="InterPro" id="IPR049069">
    <property type="entry name" value="MRB1590-like_C"/>
</dbReference>
<gene>
    <name evidence="5" type="ORF">H4R20_006094</name>
</gene>
<evidence type="ECO:0008006" key="7">
    <source>
        <dbReference type="Google" id="ProtNLM"/>
    </source>
</evidence>
<feature type="domain" description="ATPase of the ABC class C-terminal" evidence="2">
    <location>
        <begin position="177"/>
        <end position="447"/>
    </location>
</feature>
<dbReference type="Pfam" id="PF09818">
    <property type="entry name" value="ABC_ATPase"/>
    <property type="match status" value="1"/>
</dbReference>
<dbReference type="PANTHER" id="PTHR38149">
    <property type="entry name" value="ATPASE"/>
    <property type="match status" value="1"/>
</dbReference>
<feature type="region of interest" description="Disordered" evidence="1">
    <location>
        <begin position="482"/>
        <end position="503"/>
    </location>
</feature>
<organism evidence="5 6">
    <name type="scientific">Coemansia guatemalensis</name>
    <dbReference type="NCBI Taxonomy" id="2761395"/>
    <lineage>
        <taxon>Eukaryota</taxon>
        <taxon>Fungi</taxon>
        <taxon>Fungi incertae sedis</taxon>
        <taxon>Zoopagomycota</taxon>
        <taxon>Kickxellomycotina</taxon>
        <taxon>Kickxellomycetes</taxon>
        <taxon>Kickxellales</taxon>
        <taxon>Kickxellaceae</taxon>
        <taxon>Coemansia</taxon>
    </lineage>
</organism>
<dbReference type="Pfam" id="PF21117">
    <property type="entry name" value="MRB1590_C"/>
    <property type="match status" value="1"/>
</dbReference>
<feature type="domain" description="MRB1590-like C-terminal" evidence="4">
    <location>
        <begin position="510"/>
        <end position="590"/>
    </location>
</feature>